<evidence type="ECO:0000256" key="3">
    <source>
        <dbReference type="ARBA" id="ARBA00023125"/>
    </source>
</evidence>
<keyword evidence="9" id="KW-1185">Reference proteome</keyword>
<comment type="caution">
    <text evidence="8">The sequence shown here is derived from an EMBL/GenBank/DDBJ whole genome shotgun (WGS) entry which is preliminary data.</text>
</comment>
<dbReference type="AlphaFoldDB" id="A0A4R2EP62"/>
<feature type="DNA-binding region" description="OmpR/PhoB-type" evidence="5">
    <location>
        <begin position="133"/>
        <end position="230"/>
    </location>
</feature>
<dbReference type="SUPFAM" id="SSF46894">
    <property type="entry name" value="C-terminal effector domain of the bipartite response regulators"/>
    <property type="match status" value="1"/>
</dbReference>
<evidence type="ECO:0000313" key="9">
    <source>
        <dbReference type="Proteomes" id="UP000294830"/>
    </source>
</evidence>
<dbReference type="Pfam" id="PF00072">
    <property type="entry name" value="Response_reg"/>
    <property type="match status" value="1"/>
</dbReference>
<dbReference type="InterPro" id="IPR016032">
    <property type="entry name" value="Sig_transdc_resp-reg_C-effctor"/>
</dbReference>
<dbReference type="EMBL" id="SLWB01000004">
    <property type="protein sequence ID" value="TCN70117.1"/>
    <property type="molecule type" value="Genomic_DNA"/>
</dbReference>
<dbReference type="InterPro" id="IPR036388">
    <property type="entry name" value="WH-like_DNA-bd_sf"/>
</dbReference>
<dbReference type="SMART" id="SM00448">
    <property type="entry name" value="REC"/>
    <property type="match status" value="1"/>
</dbReference>
<evidence type="ECO:0000259" key="7">
    <source>
        <dbReference type="PROSITE" id="PS51755"/>
    </source>
</evidence>
<keyword evidence="3 5" id="KW-0238">DNA-binding</keyword>
<dbReference type="SMART" id="SM00862">
    <property type="entry name" value="Trans_reg_C"/>
    <property type="match status" value="1"/>
</dbReference>
<dbReference type="Proteomes" id="UP000294830">
    <property type="component" value="Unassembled WGS sequence"/>
</dbReference>
<dbReference type="InterPro" id="IPR011006">
    <property type="entry name" value="CheY-like_superfamily"/>
</dbReference>
<dbReference type="InterPro" id="IPR001867">
    <property type="entry name" value="OmpR/PhoB-type_DNA-bd"/>
</dbReference>
<feature type="modified residue" description="4-aspartylphosphate" evidence="4">
    <location>
        <position position="54"/>
    </location>
</feature>
<dbReference type="InterPro" id="IPR039420">
    <property type="entry name" value="WalR-like"/>
</dbReference>
<dbReference type="CDD" id="cd17574">
    <property type="entry name" value="REC_OmpR"/>
    <property type="match status" value="1"/>
</dbReference>
<dbReference type="PANTHER" id="PTHR48111:SF40">
    <property type="entry name" value="PHOSPHATE REGULON TRANSCRIPTIONAL REGULATORY PROTEIN PHOB"/>
    <property type="match status" value="1"/>
</dbReference>
<dbReference type="CDD" id="cd00383">
    <property type="entry name" value="trans_reg_C"/>
    <property type="match status" value="1"/>
</dbReference>
<protein>
    <submittedName>
        <fullName evidence="8">DNA-binding response OmpR family regulator</fullName>
    </submittedName>
</protein>
<reference evidence="8 9" key="1">
    <citation type="submission" date="2019-03" db="EMBL/GenBank/DDBJ databases">
        <title>Genomic Encyclopedia of Archaeal and Bacterial Type Strains, Phase II (KMG-II): from individual species to whole genera.</title>
        <authorList>
            <person name="Goeker M."/>
        </authorList>
    </citation>
    <scope>NUCLEOTIDE SEQUENCE [LARGE SCALE GENOMIC DNA]</scope>
    <source>
        <strain evidence="8 9">RL-C</strain>
    </source>
</reference>
<feature type="domain" description="OmpR/PhoB-type" evidence="7">
    <location>
        <begin position="133"/>
        <end position="230"/>
    </location>
</feature>
<dbReference type="GO" id="GO:0000156">
    <property type="term" value="F:phosphorelay response regulator activity"/>
    <property type="evidence" value="ECO:0007669"/>
    <property type="project" value="TreeGrafter"/>
</dbReference>
<sequence length="232" mass="26268">MSNVNVLLVEDDTNFGSVLKAYLGINEFNVTWVDDGAKAFKTFIEGTFDICVLDVMLPNVDGFTIARRIKEHNPRIPLIFLTAKTLKNDIQEGFSIGADDYITKPFDSEVLIWKINAILNRDKLSNGSANAPKTSYELGIYTFDAEVRTLRHGDVEEKLSPREADLLKLLIENSNTVLQRDKALLTIWKDDSYFAGRSMDVYITKLRKYLKDDPSIEISSVHGTGFMLKIKH</sequence>
<dbReference type="PROSITE" id="PS50110">
    <property type="entry name" value="RESPONSE_REGULATORY"/>
    <property type="match status" value="1"/>
</dbReference>
<dbReference type="GO" id="GO:0006355">
    <property type="term" value="P:regulation of DNA-templated transcription"/>
    <property type="evidence" value="ECO:0007669"/>
    <property type="project" value="InterPro"/>
</dbReference>
<dbReference type="PROSITE" id="PS51755">
    <property type="entry name" value="OMPR_PHOB"/>
    <property type="match status" value="1"/>
</dbReference>
<feature type="domain" description="Response regulatory" evidence="6">
    <location>
        <begin position="5"/>
        <end position="119"/>
    </location>
</feature>
<evidence type="ECO:0000256" key="4">
    <source>
        <dbReference type="PROSITE-ProRule" id="PRU00169"/>
    </source>
</evidence>
<dbReference type="OrthoDB" id="9790442at2"/>
<evidence type="ECO:0000256" key="5">
    <source>
        <dbReference type="PROSITE-ProRule" id="PRU01091"/>
    </source>
</evidence>
<proteinExistence type="predicted"/>
<organism evidence="8 9">
    <name type="scientific">Acetobacteroides hydrogenigenes</name>
    <dbReference type="NCBI Taxonomy" id="979970"/>
    <lineage>
        <taxon>Bacteria</taxon>
        <taxon>Pseudomonadati</taxon>
        <taxon>Bacteroidota</taxon>
        <taxon>Bacteroidia</taxon>
        <taxon>Bacteroidales</taxon>
        <taxon>Rikenellaceae</taxon>
        <taxon>Acetobacteroides</taxon>
    </lineage>
</organism>
<dbReference type="Pfam" id="PF00486">
    <property type="entry name" value="Trans_reg_C"/>
    <property type="match status" value="1"/>
</dbReference>
<dbReference type="GO" id="GO:0005829">
    <property type="term" value="C:cytosol"/>
    <property type="evidence" value="ECO:0007669"/>
    <property type="project" value="TreeGrafter"/>
</dbReference>
<dbReference type="GO" id="GO:0000976">
    <property type="term" value="F:transcription cis-regulatory region binding"/>
    <property type="evidence" value="ECO:0007669"/>
    <property type="project" value="TreeGrafter"/>
</dbReference>
<evidence type="ECO:0000313" key="8">
    <source>
        <dbReference type="EMBL" id="TCN70117.1"/>
    </source>
</evidence>
<dbReference type="Gene3D" id="1.10.10.10">
    <property type="entry name" value="Winged helix-like DNA-binding domain superfamily/Winged helix DNA-binding domain"/>
    <property type="match status" value="1"/>
</dbReference>
<evidence type="ECO:0000256" key="2">
    <source>
        <dbReference type="ARBA" id="ARBA00023012"/>
    </source>
</evidence>
<dbReference type="Gene3D" id="3.40.50.2300">
    <property type="match status" value="1"/>
</dbReference>
<dbReference type="GO" id="GO:0032993">
    <property type="term" value="C:protein-DNA complex"/>
    <property type="evidence" value="ECO:0007669"/>
    <property type="project" value="TreeGrafter"/>
</dbReference>
<keyword evidence="1 4" id="KW-0597">Phosphoprotein</keyword>
<dbReference type="InterPro" id="IPR001789">
    <property type="entry name" value="Sig_transdc_resp-reg_receiver"/>
</dbReference>
<dbReference type="PANTHER" id="PTHR48111">
    <property type="entry name" value="REGULATOR OF RPOS"/>
    <property type="match status" value="1"/>
</dbReference>
<evidence type="ECO:0000259" key="6">
    <source>
        <dbReference type="PROSITE" id="PS50110"/>
    </source>
</evidence>
<keyword evidence="2" id="KW-0902">Two-component regulatory system</keyword>
<evidence type="ECO:0000256" key="1">
    <source>
        <dbReference type="ARBA" id="ARBA00022553"/>
    </source>
</evidence>
<dbReference type="SUPFAM" id="SSF52172">
    <property type="entry name" value="CheY-like"/>
    <property type="match status" value="1"/>
</dbReference>
<dbReference type="RefSeq" id="WP_131838677.1">
    <property type="nucleotide sequence ID" value="NZ_SLWB01000004.1"/>
</dbReference>
<accession>A0A4R2EP62</accession>
<gene>
    <name evidence="8" type="ORF">CLV25_10468</name>
</gene>
<name>A0A4R2EP62_9BACT</name>